<dbReference type="EMBL" id="LR796948">
    <property type="protein sequence ID" value="CAB4177460.1"/>
    <property type="molecule type" value="Genomic_DNA"/>
</dbReference>
<dbReference type="EMBL" id="LR797391">
    <property type="protein sequence ID" value="CAB4212459.1"/>
    <property type="molecule type" value="Genomic_DNA"/>
</dbReference>
<accession>A0A6J5PZL4</accession>
<proteinExistence type="predicted"/>
<dbReference type="EMBL" id="LR797287">
    <property type="protein sequence ID" value="CAB4198973.1"/>
    <property type="molecule type" value="Genomic_DNA"/>
</dbReference>
<organism evidence="1">
    <name type="scientific">uncultured Caudovirales phage</name>
    <dbReference type="NCBI Taxonomy" id="2100421"/>
    <lineage>
        <taxon>Viruses</taxon>
        <taxon>Duplodnaviria</taxon>
        <taxon>Heunggongvirae</taxon>
        <taxon>Uroviricota</taxon>
        <taxon>Caudoviricetes</taxon>
        <taxon>Peduoviridae</taxon>
        <taxon>Maltschvirus</taxon>
        <taxon>Maltschvirus maltsch</taxon>
    </lineage>
</organism>
<name>A0A6J5PZL4_9CAUD</name>
<protein>
    <submittedName>
        <fullName evidence="1">Uncharacterized protein</fullName>
    </submittedName>
</protein>
<evidence type="ECO:0000313" key="4">
    <source>
        <dbReference type="EMBL" id="CAB5228088.1"/>
    </source>
</evidence>
<sequence length="74" mass="8286">MFAVDHFTRGQLAEHLGVTFDLGGGDSMSVLMVRFANGESERWQPAPDSYPLDGSREFIHLNGRYYIPSPEVGR</sequence>
<gene>
    <name evidence="2" type="ORF">UFOVP1331_9</name>
    <name evidence="3" type="ORF">UFOVP1442_4</name>
    <name evidence="4" type="ORF">UFOVP1535_47</name>
    <name evidence="1" type="ORF">UFOVP998_50</name>
</gene>
<reference evidence="1" key="1">
    <citation type="submission" date="2020-05" db="EMBL/GenBank/DDBJ databases">
        <authorList>
            <person name="Chiriac C."/>
            <person name="Salcher M."/>
            <person name="Ghai R."/>
            <person name="Kavagutti S V."/>
        </authorList>
    </citation>
    <scope>NUCLEOTIDE SEQUENCE</scope>
</reference>
<evidence type="ECO:0000313" key="2">
    <source>
        <dbReference type="EMBL" id="CAB4198973.1"/>
    </source>
</evidence>
<evidence type="ECO:0000313" key="1">
    <source>
        <dbReference type="EMBL" id="CAB4177460.1"/>
    </source>
</evidence>
<evidence type="ECO:0000313" key="3">
    <source>
        <dbReference type="EMBL" id="CAB4212459.1"/>
    </source>
</evidence>
<dbReference type="EMBL" id="LR798380">
    <property type="protein sequence ID" value="CAB5228088.1"/>
    <property type="molecule type" value="Genomic_DNA"/>
</dbReference>